<dbReference type="EMBL" id="CP042817">
    <property type="protein sequence ID" value="QEJ98096.1"/>
    <property type="molecule type" value="Genomic_DNA"/>
</dbReference>
<reference evidence="6 8" key="1">
    <citation type="submission" date="2019-08" db="EMBL/GenBank/DDBJ databases">
        <authorList>
            <person name="Kuhnert P."/>
        </authorList>
    </citation>
    <scope>NUCLEOTIDE SEQUENCE [LARGE SCALE GENOMIC DNA]</scope>
    <source>
        <strain evidence="6 8">B36.5</strain>
    </source>
</reference>
<evidence type="ECO:0000313" key="5">
    <source>
        <dbReference type="EMBL" id="QEJ97483.1"/>
    </source>
</evidence>
<evidence type="ECO:0000256" key="3">
    <source>
        <dbReference type="RuleBase" id="RU000524"/>
    </source>
</evidence>
<dbReference type="Gene3D" id="2.40.50.140">
    <property type="entry name" value="Nucleic acid-binding proteins"/>
    <property type="match status" value="1"/>
</dbReference>
<evidence type="ECO:0000313" key="7">
    <source>
        <dbReference type="EMBL" id="QEJ98096.1"/>
    </source>
</evidence>
<evidence type="ECO:0000313" key="6">
    <source>
        <dbReference type="EMBL" id="QEJ97935.1"/>
    </source>
</evidence>
<comment type="subunit">
    <text evidence="2">Homotetramer.</text>
</comment>
<proteinExistence type="inferred from homology"/>
<dbReference type="EMBL" id="CP042817">
    <property type="protein sequence ID" value="QEJ97935.1"/>
    <property type="molecule type" value="Genomic_DNA"/>
</dbReference>
<dbReference type="SUPFAM" id="SSF50249">
    <property type="entry name" value="Nucleic acid-binding proteins"/>
    <property type="match status" value="1"/>
</dbReference>
<dbReference type="InterPro" id="IPR000424">
    <property type="entry name" value="Primosome_PriB/ssb"/>
</dbReference>
<dbReference type="GO" id="GO:0003697">
    <property type="term" value="F:single-stranded DNA binding"/>
    <property type="evidence" value="ECO:0007669"/>
    <property type="project" value="UniProtKB-UniRule"/>
</dbReference>
<dbReference type="EMBL" id="CP042817">
    <property type="protein sequence ID" value="QEJ97483.1"/>
    <property type="molecule type" value="Genomic_DNA"/>
</dbReference>
<keyword evidence="1 2" id="KW-0238">DNA-binding</keyword>
<dbReference type="RefSeq" id="WP_024751666.1">
    <property type="nucleotide sequence ID" value="NZ_CP042813.1"/>
</dbReference>
<dbReference type="InterPro" id="IPR011344">
    <property type="entry name" value="ssDNA-bd"/>
</dbReference>
<dbReference type="PANTHER" id="PTHR10302">
    <property type="entry name" value="SINGLE-STRANDED DNA-BINDING PROTEIN"/>
    <property type="match status" value="1"/>
</dbReference>
<sequence length="132" mass="14623">MTDLNKVMLVGRLVRDIELRYTASGTAVGNISLAVNQSRKVGNEWQNEVSFFDCRLWGKTAESLQQYLTKGKQIAIEGSLKQERWEKDGKTQSRVIIDVQFVQLLGGNERASGNSGGVLGNYNAADEEAIPF</sequence>
<dbReference type="HAMAP" id="MF_00984">
    <property type="entry name" value="SSB"/>
    <property type="match status" value="1"/>
</dbReference>
<gene>
    <name evidence="6" type="primary">ssb</name>
    <name evidence="4" type="ORF">FUT82_04930</name>
    <name evidence="5" type="ORF">FUT82_05355</name>
    <name evidence="6" type="ORF">FUT82_07960</name>
    <name evidence="7" type="ORF">FUT82_08860</name>
</gene>
<dbReference type="NCBIfam" id="TIGR00621">
    <property type="entry name" value="ssb"/>
    <property type="match status" value="1"/>
</dbReference>
<dbReference type="GO" id="GO:0006260">
    <property type="term" value="P:DNA replication"/>
    <property type="evidence" value="ECO:0007669"/>
    <property type="project" value="InterPro"/>
</dbReference>
<dbReference type="GeneID" id="57753987"/>
<dbReference type="EMBL" id="CP042817">
    <property type="protein sequence ID" value="QEJ97405.1"/>
    <property type="molecule type" value="Genomic_DNA"/>
</dbReference>
<accession>A0A5C0R971</accession>
<evidence type="ECO:0000256" key="2">
    <source>
        <dbReference type="HAMAP-Rule" id="MF_00984"/>
    </source>
</evidence>
<dbReference type="InterPro" id="IPR012340">
    <property type="entry name" value="NA-bd_OB-fold"/>
</dbReference>
<dbReference type="GO" id="GO:0009295">
    <property type="term" value="C:nucleoid"/>
    <property type="evidence" value="ECO:0007669"/>
    <property type="project" value="TreeGrafter"/>
</dbReference>
<organism evidence="6 8">
    <name type="scientific">Treponema phagedenis</name>
    <dbReference type="NCBI Taxonomy" id="162"/>
    <lineage>
        <taxon>Bacteria</taxon>
        <taxon>Pseudomonadati</taxon>
        <taxon>Spirochaetota</taxon>
        <taxon>Spirochaetia</taxon>
        <taxon>Spirochaetales</taxon>
        <taxon>Treponemataceae</taxon>
        <taxon>Treponema</taxon>
    </lineage>
</organism>
<name>A0A5C0R971_TREPH</name>
<dbReference type="CDD" id="cd04496">
    <property type="entry name" value="SSB_OBF"/>
    <property type="match status" value="1"/>
</dbReference>
<dbReference type="AlphaFoldDB" id="A0A5C0R971"/>
<evidence type="ECO:0000256" key="1">
    <source>
        <dbReference type="ARBA" id="ARBA00023125"/>
    </source>
</evidence>
<dbReference type="Pfam" id="PF00436">
    <property type="entry name" value="SSB"/>
    <property type="match status" value="1"/>
</dbReference>
<comment type="caution">
    <text evidence="2">Lacks conserved residue(s) required for the propagation of feature annotation.</text>
</comment>
<dbReference type="PROSITE" id="PS50935">
    <property type="entry name" value="SSB"/>
    <property type="match status" value="1"/>
</dbReference>
<evidence type="ECO:0000313" key="8">
    <source>
        <dbReference type="Proteomes" id="UP000323594"/>
    </source>
</evidence>
<protein>
    <recommendedName>
        <fullName evidence="2 3">Single-stranded DNA-binding protein</fullName>
        <shortName evidence="2">SSB</shortName>
    </recommendedName>
</protein>
<dbReference type="Proteomes" id="UP000323594">
    <property type="component" value="Chromosome"/>
</dbReference>
<dbReference type="PANTHER" id="PTHR10302:SF0">
    <property type="entry name" value="SINGLE-STRANDED DNA-BINDING PROTEIN, MITOCHONDRIAL"/>
    <property type="match status" value="1"/>
</dbReference>
<evidence type="ECO:0000313" key="4">
    <source>
        <dbReference type="EMBL" id="QEJ97405.1"/>
    </source>
</evidence>